<dbReference type="InterPro" id="IPR012347">
    <property type="entry name" value="Ferritin-like"/>
</dbReference>
<gene>
    <name evidence="2" type="ORF">A7C91_10505</name>
</gene>
<reference evidence="3" key="1">
    <citation type="journal article" date="2016" name="Syst. Appl. Microbiol.">
        <title>Thermococcus piezophilus sp. nov., a novel hyperthermophilic and piezophilic archaeon with a broad pressure range for growth, isolated from a deepest hydrothermal vent at the Mid-Cayman Rise.</title>
        <authorList>
            <person name="Dalmasso C."/>
            <person name="Oger P."/>
            <person name="Selva G."/>
            <person name="Courtine D."/>
            <person name="L'Haridon S."/>
            <person name="Garlaschelli A."/>
            <person name="Roussel E."/>
            <person name="Miyazaki J."/>
            <person name="Reveillaud J."/>
            <person name="Jebbar M."/>
            <person name="Takai K."/>
            <person name="Maignien L."/>
            <person name="Alain K."/>
        </authorList>
    </citation>
    <scope>NUCLEOTIDE SEQUENCE [LARGE SCALE GENOMIC DNA]</scope>
    <source>
        <strain evidence="3">CDGS</strain>
    </source>
</reference>
<evidence type="ECO:0000313" key="3">
    <source>
        <dbReference type="Proteomes" id="UP000076969"/>
    </source>
</evidence>
<name>A0A172WJF4_9EURY</name>
<dbReference type="GO" id="GO:0016491">
    <property type="term" value="F:oxidoreductase activity"/>
    <property type="evidence" value="ECO:0007669"/>
    <property type="project" value="InterPro"/>
</dbReference>
<proteinExistence type="predicted"/>
<dbReference type="InterPro" id="IPR003251">
    <property type="entry name" value="Rr_diiron-bd_dom"/>
</dbReference>
<protein>
    <submittedName>
        <fullName evidence="2">Rubrerythrin</fullName>
    </submittedName>
</protein>
<keyword evidence="3" id="KW-1185">Reference proteome</keyword>
<evidence type="ECO:0000313" key="2">
    <source>
        <dbReference type="EMBL" id="ANF23537.1"/>
    </source>
</evidence>
<dbReference type="SUPFAM" id="SSF47240">
    <property type="entry name" value="Ferritin-like"/>
    <property type="match status" value="1"/>
</dbReference>
<dbReference type="Proteomes" id="UP000076969">
    <property type="component" value="Chromosome"/>
</dbReference>
<dbReference type="PANTHER" id="PTHR33531">
    <property type="entry name" value="RUBRERYTHRIN SUBFAMILY"/>
    <property type="match status" value="1"/>
</dbReference>
<dbReference type="PANTHER" id="PTHR33531:SF10">
    <property type="entry name" value="BLR7895 PROTEIN"/>
    <property type="match status" value="1"/>
</dbReference>
<dbReference type="InterPro" id="IPR009078">
    <property type="entry name" value="Ferritin-like_SF"/>
</dbReference>
<dbReference type="AlphaFoldDB" id="A0A172WJF4"/>
<dbReference type="KEGG" id="tpie:A7C91_10505"/>
<dbReference type="STRING" id="1712654.A7C91_10505"/>
<dbReference type="Pfam" id="PF02915">
    <property type="entry name" value="Rubrerythrin"/>
    <property type="match status" value="1"/>
</dbReference>
<organism evidence="2 3">
    <name type="scientific">Thermococcus piezophilus</name>
    <dbReference type="NCBI Taxonomy" id="1712654"/>
    <lineage>
        <taxon>Archaea</taxon>
        <taxon>Methanobacteriati</taxon>
        <taxon>Methanobacteriota</taxon>
        <taxon>Thermococci</taxon>
        <taxon>Thermococcales</taxon>
        <taxon>Thermococcaceae</taxon>
        <taxon>Thermococcus</taxon>
    </lineage>
</organism>
<dbReference type="GO" id="GO:0046872">
    <property type="term" value="F:metal ion binding"/>
    <property type="evidence" value="ECO:0007669"/>
    <property type="project" value="InterPro"/>
</dbReference>
<dbReference type="Gene3D" id="1.20.1260.10">
    <property type="match status" value="1"/>
</dbReference>
<accession>A0A172WJF4</accession>
<dbReference type="CDD" id="cd01045">
    <property type="entry name" value="Ferritin_like_AB"/>
    <property type="match status" value="1"/>
</dbReference>
<feature type="domain" description="Rubrerythrin diiron-binding" evidence="1">
    <location>
        <begin position="18"/>
        <end position="144"/>
    </location>
</feature>
<evidence type="ECO:0000259" key="1">
    <source>
        <dbReference type="Pfam" id="PF02915"/>
    </source>
</evidence>
<dbReference type="EMBL" id="CP015520">
    <property type="protein sequence ID" value="ANF23537.1"/>
    <property type="molecule type" value="Genomic_DNA"/>
</dbReference>
<sequence length="182" mass="20932">MMLMDEILDKLVKFPLREIIGYAIASEDDAKAFYEHLASRTGGLLREFFQTLAKAEDSHKETLLRLHETLFGDTDYTVPEGIPFAETSIRVDTVANLVEAMRVALLSEKTAERIYTHLEKRLPEHRIIFGFLAAQERSHYASIKSHVEYLEDVTESKPEYINVPIEHLNTQLELYLAPHTRS</sequence>